<dbReference type="SUPFAM" id="SSF53756">
    <property type="entry name" value="UDP-Glycosyltransferase/glycogen phosphorylase"/>
    <property type="match status" value="1"/>
</dbReference>
<feature type="non-terminal residue" evidence="4">
    <location>
        <position position="220"/>
    </location>
</feature>
<dbReference type="GO" id="GO:0005975">
    <property type="term" value="P:carbohydrate metabolic process"/>
    <property type="evidence" value="ECO:0007669"/>
    <property type="project" value="InterPro"/>
</dbReference>
<dbReference type="Gene3D" id="3.40.50.2000">
    <property type="entry name" value="Glycogen Phosphorylase B"/>
    <property type="match status" value="2"/>
</dbReference>
<dbReference type="PANTHER" id="PTHR21015">
    <property type="entry name" value="UDP-N-ACETYLGLUCOSAMINE--N-ACETYLMURAMYL-(PENTAPEPTIDE) PYROPHOSPHORYL-UNDECAPRENOL N-ACETYLGLUCOSAMINE TRANSFERASE 1"/>
    <property type="match status" value="1"/>
</dbReference>
<dbReference type="GO" id="GO:1901137">
    <property type="term" value="P:carbohydrate derivative biosynthetic process"/>
    <property type="evidence" value="ECO:0007669"/>
    <property type="project" value="UniProtKB-ARBA"/>
</dbReference>
<keyword evidence="2 4" id="KW-0808">Transferase</keyword>
<dbReference type="EMBL" id="DSEC01000543">
    <property type="protein sequence ID" value="HER44293.1"/>
    <property type="molecule type" value="Genomic_DNA"/>
</dbReference>
<reference evidence="4" key="1">
    <citation type="journal article" date="2020" name="mSystems">
        <title>Genome- and Community-Level Interaction Insights into Carbon Utilization and Element Cycling Functions of Hydrothermarchaeota in Hydrothermal Sediment.</title>
        <authorList>
            <person name="Zhou Z."/>
            <person name="Liu Y."/>
            <person name="Xu W."/>
            <person name="Pan J."/>
            <person name="Luo Z.H."/>
            <person name="Li M."/>
        </authorList>
    </citation>
    <scope>NUCLEOTIDE SEQUENCE [LARGE SCALE GENOMIC DNA]</scope>
    <source>
        <strain evidence="4">SpSt-1233</strain>
    </source>
</reference>
<dbReference type="Pfam" id="PF03033">
    <property type="entry name" value="Glyco_transf_28"/>
    <property type="match status" value="1"/>
</dbReference>
<dbReference type="Proteomes" id="UP000886069">
    <property type="component" value="Unassembled WGS sequence"/>
</dbReference>
<keyword evidence="1" id="KW-0328">Glycosyltransferase</keyword>
<dbReference type="CDD" id="cd03785">
    <property type="entry name" value="GT28_MurG"/>
    <property type="match status" value="1"/>
</dbReference>
<organism evidence="4">
    <name type="scientific">Eiseniibacteriota bacterium</name>
    <dbReference type="NCBI Taxonomy" id="2212470"/>
    <lineage>
        <taxon>Bacteria</taxon>
        <taxon>Candidatus Eiseniibacteriota</taxon>
    </lineage>
</organism>
<dbReference type="PANTHER" id="PTHR21015:SF22">
    <property type="entry name" value="GLYCOSYLTRANSFERASE"/>
    <property type="match status" value="1"/>
</dbReference>
<sequence length="220" mass="22857">MRVIFAGGGTGGHLYPALAVAEELSSRDPGFEALFVGTSRGIESRVVPASGYGLELISSRGARGKGAAGKAVTGAMLAAGTFQAMGIIRRFKPDLVFGSGGYASVAAVCAGWLMRKTVVLQEQNSVPGLANRTLAPMARRLYLGFEKARGYFRRGAPVVVTGNPLRGAIKPGPDRDARKDFGLSGDGPVLLVFGGSQGAMTLSRAAAGYLLRRTDVQAII</sequence>
<evidence type="ECO:0000259" key="3">
    <source>
        <dbReference type="Pfam" id="PF03033"/>
    </source>
</evidence>
<feature type="domain" description="Glycosyltransferase family 28 N-terminal" evidence="3">
    <location>
        <begin position="3"/>
        <end position="142"/>
    </location>
</feature>
<evidence type="ECO:0000313" key="4">
    <source>
        <dbReference type="EMBL" id="HER44293.1"/>
    </source>
</evidence>
<evidence type="ECO:0000256" key="1">
    <source>
        <dbReference type="ARBA" id="ARBA00022676"/>
    </source>
</evidence>
<dbReference type="InterPro" id="IPR004276">
    <property type="entry name" value="GlycoTrans_28_N"/>
</dbReference>
<name>A0A7V2AW03_UNCEI</name>
<proteinExistence type="predicted"/>
<dbReference type="GO" id="GO:0016758">
    <property type="term" value="F:hexosyltransferase activity"/>
    <property type="evidence" value="ECO:0007669"/>
    <property type="project" value="InterPro"/>
</dbReference>
<evidence type="ECO:0000256" key="2">
    <source>
        <dbReference type="ARBA" id="ARBA00022679"/>
    </source>
</evidence>
<dbReference type="AlphaFoldDB" id="A0A7V2AW03"/>
<comment type="caution">
    <text evidence="4">The sequence shown here is derived from an EMBL/GenBank/DDBJ whole genome shotgun (WGS) entry which is preliminary data.</text>
</comment>
<protein>
    <submittedName>
        <fullName evidence="4">UDP-N-acetylglucosamine--N-acetylmuramyl-(Pentapeptide) pyrophosphoryl-undecaprenol N-acetylglucosamine transferase</fullName>
    </submittedName>
</protein>
<accession>A0A7V2AW03</accession>
<gene>
    <name evidence="4" type="ORF">ENO08_07530</name>
</gene>